<dbReference type="EMBL" id="KN832033">
    <property type="protein sequence ID" value="KIN97195.1"/>
    <property type="molecule type" value="Genomic_DNA"/>
</dbReference>
<keyword evidence="2" id="KW-1185">Reference proteome</keyword>
<reference evidence="2" key="2">
    <citation type="submission" date="2015-01" db="EMBL/GenBank/DDBJ databases">
        <title>Evolutionary Origins and Diversification of the Mycorrhizal Mutualists.</title>
        <authorList>
            <consortium name="DOE Joint Genome Institute"/>
            <consortium name="Mycorrhizal Genomics Consortium"/>
            <person name="Kohler A."/>
            <person name="Kuo A."/>
            <person name="Nagy L.G."/>
            <person name="Floudas D."/>
            <person name="Copeland A."/>
            <person name="Barry K.W."/>
            <person name="Cichocki N."/>
            <person name="Veneault-Fourrey C."/>
            <person name="LaButti K."/>
            <person name="Lindquist E.A."/>
            <person name="Lipzen A."/>
            <person name="Lundell T."/>
            <person name="Morin E."/>
            <person name="Murat C."/>
            <person name="Riley R."/>
            <person name="Ohm R."/>
            <person name="Sun H."/>
            <person name="Tunlid A."/>
            <person name="Henrissat B."/>
            <person name="Grigoriev I.V."/>
            <person name="Hibbett D.S."/>
            <person name="Martin F."/>
        </authorList>
    </citation>
    <scope>NUCLEOTIDE SEQUENCE [LARGE SCALE GENOMIC DNA]</scope>
    <source>
        <strain evidence="2">Marx 270</strain>
    </source>
</reference>
<dbReference type="Proteomes" id="UP000054217">
    <property type="component" value="Unassembled WGS sequence"/>
</dbReference>
<evidence type="ECO:0000313" key="1">
    <source>
        <dbReference type="EMBL" id="KIN97195.1"/>
    </source>
</evidence>
<dbReference type="InParanoid" id="A0A0C3NNI5"/>
<reference evidence="1 2" key="1">
    <citation type="submission" date="2014-04" db="EMBL/GenBank/DDBJ databases">
        <authorList>
            <consortium name="DOE Joint Genome Institute"/>
            <person name="Kuo A."/>
            <person name="Kohler A."/>
            <person name="Costa M.D."/>
            <person name="Nagy L.G."/>
            <person name="Floudas D."/>
            <person name="Copeland A."/>
            <person name="Barry K.W."/>
            <person name="Cichocki N."/>
            <person name="Veneault-Fourrey C."/>
            <person name="LaButti K."/>
            <person name="Lindquist E.A."/>
            <person name="Lipzen A."/>
            <person name="Lundell T."/>
            <person name="Morin E."/>
            <person name="Murat C."/>
            <person name="Sun H."/>
            <person name="Tunlid A."/>
            <person name="Henrissat B."/>
            <person name="Grigoriev I.V."/>
            <person name="Hibbett D.S."/>
            <person name="Martin F."/>
            <person name="Nordberg H.P."/>
            <person name="Cantor M.N."/>
            <person name="Hua S.X."/>
        </authorList>
    </citation>
    <scope>NUCLEOTIDE SEQUENCE [LARGE SCALE GENOMIC DNA]</scope>
    <source>
        <strain evidence="1 2">Marx 270</strain>
    </source>
</reference>
<evidence type="ECO:0000313" key="2">
    <source>
        <dbReference type="Proteomes" id="UP000054217"/>
    </source>
</evidence>
<proteinExistence type="predicted"/>
<dbReference type="HOGENOM" id="CLU_2484252_0_0_1"/>
<gene>
    <name evidence="1" type="ORF">M404DRAFT_1006238</name>
</gene>
<accession>A0A0C3NNI5</accession>
<organism evidence="1 2">
    <name type="scientific">Pisolithus tinctorius Marx 270</name>
    <dbReference type="NCBI Taxonomy" id="870435"/>
    <lineage>
        <taxon>Eukaryota</taxon>
        <taxon>Fungi</taxon>
        <taxon>Dikarya</taxon>
        <taxon>Basidiomycota</taxon>
        <taxon>Agaricomycotina</taxon>
        <taxon>Agaricomycetes</taxon>
        <taxon>Agaricomycetidae</taxon>
        <taxon>Boletales</taxon>
        <taxon>Sclerodermatineae</taxon>
        <taxon>Pisolithaceae</taxon>
        <taxon>Pisolithus</taxon>
    </lineage>
</organism>
<sequence length="87" mass="9545">MAQHLNTTVLYRRSTTLPIVRTLFASIRDQMAINACNQSTARLLLNTSVLCIESRTFLGLLSFAVNGKTANVKSLDKILFDISGNAT</sequence>
<protein>
    <submittedName>
        <fullName evidence="1">Uncharacterized protein</fullName>
    </submittedName>
</protein>
<name>A0A0C3NNI5_PISTI</name>
<dbReference type="AlphaFoldDB" id="A0A0C3NNI5"/>